<dbReference type="PROSITE" id="PS51257">
    <property type="entry name" value="PROKAR_LIPOPROTEIN"/>
    <property type="match status" value="1"/>
</dbReference>
<dbReference type="EMBL" id="CP001804">
    <property type="protein sequence ID" value="ACY13586.1"/>
    <property type="molecule type" value="Genomic_DNA"/>
</dbReference>
<dbReference type="AlphaFoldDB" id="D0LQM6"/>
<sequence length="348" mass="35603">MGLSRWLLIAALVATTASCFNPLVAEGVACSDEGECPSSQSCDPVDNRCYSELSARDPDAGPDSGQRDARIDPPPADAAPDASPDAGGCRGDIDCDDGFKCDLENGVCERPIASCQNQTLDGEETDTDCGGPDCPACAPGDSCLLARDCASGLCGGDQRCVAPQCGDGLVNQATEQCDEGTSNSDTAPDACRSDCQNPSCGDNVLDTGEEVDPPTSPSTVVPVDATTCRYDFSATLQLSCNNACGTPWNGFTGCQREDADALCKLLTGNPESTVIDEDSYTLEEVQATPGVCCPPPTTAPGTLGCVALANMSGRGVDVLVSIHETDMSETHGTGAVVSVESAAACTDP</sequence>
<accession>D0LQM6</accession>
<feature type="compositionally biased region" description="Basic and acidic residues" evidence="1">
    <location>
        <begin position="54"/>
        <end position="71"/>
    </location>
</feature>
<feature type="region of interest" description="Disordered" evidence="1">
    <location>
        <begin position="53"/>
        <end position="85"/>
    </location>
</feature>
<keyword evidence="2" id="KW-0732">Signal</keyword>
<reference evidence="3 4" key="1">
    <citation type="journal article" date="2010" name="Stand. Genomic Sci.">
        <title>Complete genome sequence of Haliangium ochraceum type strain (SMP-2).</title>
        <authorList>
            <consortium name="US DOE Joint Genome Institute (JGI-PGF)"/>
            <person name="Ivanova N."/>
            <person name="Daum C."/>
            <person name="Lang E."/>
            <person name="Abt B."/>
            <person name="Kopitz M."/>
            <person name="Saunders E."/>
            <person name="Lapidus A."/>
            <person name="Lucas S."/>
            <person name="Glavina Del Rio T."/>
            <person name="Nolan M."/>
            <person name="Tice H."/>
            <person name="Copeland A."/>
            <person name="Cheng J.F."/>
            <person name="Chen F."/>
            <person name="Bruce D."/>
            <person name="Goodwin L."/>
            <person name="Pitluck S."/>
            <person name="Mavromatis K."/>
            <person name="Pati A."/>
            <person name="Mikhailova N."/>
            <person name="Chen A."/>
            <person name="Palaniappan K."/>
            <person name="Land M."/>
            <person name="Hauser L."/>
            <person name="Chang Y.J."/>
            <person name="Jeffries C.D."/>
            <person name="Detter J.C."/>
            <person name="Brettin T."/>
            <person name="Rohde M."/>
            <person name="Goker M."/>
            <person name="Bristow J."/>
            <person name="Markowitz V."/>
            <person name="Eisen J.A."/>
            <person name="Hugenholtz P."/>
            <person name="Kyrpides N.C."/>
            <person name="Klenk H.P."/>
        </authorList>
    </citation>
    <scope>NUCLEOTIDE SEQUENCE [LARGE SCALE GENOMIC DNA]</scope>
    <source>
        <strain evidence="4">DSM 14365 / CIP 107738 / JCM 11303 / AJ 13395 / SMP-2</strain>
    </source>
</reference>
<dbReference type="eggNOG" id="COG4935">
    <property type="taxonomic scope" value="Bacteria"/>
</dbReference>
<dbReference type="STRING" id="502025.Hoch_0985"/>
<feature type="chain" id="PRO_5003011463" description="Lipoprotein" evidence="2">
    <location>
        <begin position="26"/>
        <end position="348"/>
    </location>
</feature>
<evidence type="ECO:0000313" key="3">
    <source>
        <dbReference type="EMBL" id="ACY13586.1"/>
    </source>
</evidence>
<feature type="signal peptide" evidence="2">
    <location>
        <begin position="1"/>
        <end position="25"/>
    </location>
</feature>
<organism evidence="3 4">
    <name type="scientific">Haliangium ochraceum (strain DSM 14365 / JCM 11303 / SMP-2)</name>
    <dbReference type="NCBI Taxonomy" id="502025"/>
    <lineage>
        <taxon>Bacteria</taxon>
        <taxon>Pseudomonadati</taxon>
        <taxon>Myxococcota</taxon>
        <taxon>Polyangia</taxon>
        <taxon>Haliangiales</taxon>
        <taxon>Kofleriaceae</taxon>
        <taxon>Haliangium</taxon>
    </lineage>
</organism>
<dbReference type="HOGENOM" id="CLU_796371_0_0_7"/>
<name>D0LQM6_HALO1</name>
<evidence type="ECO:0000256" key="2">
    <source>
        <dbReference type="SAM" id="SignalP"/>
    </source>
</evidence>
<dbReference type="KEGG" id="hoh:Hoch_0985"/>
<evidence type="ECO:0000313" key="4">
    <source>
        <dbReference type="Proteomes" id="UP000001880"/>
    </source>
</evidence>
<evidence type="ECO:0000256" key="1">
    <source>
        <dbReference type="SAM" id="MobiDB-lite"/>
    </source>
</evidence>
<keyword evidence="4" id="KW-1185">Reference proteome</keyword>
<dbReference type="Proteomes" id="UP000001880">
    <property type="component" value="Chromosome"/>
</dbReference>
<protein>
    <recommendedName>
        <fullName evidence="5">Lipoprotein</fullName>
    </recommendedName>
</protein>
<evidence type="ECO:0008006" key="5">
    <source>
        <dbReference type="Google" id="ProtNLM"/>
    </source>
</evidence>
<gene>
    <name evidence="3" type="ordered locus">Hoch_0985</name>
</gene>
<proteinExistence type="predicted"/>